<dbReference type="EMBL" id="JACEGQ020000011">
    <property type="protein sequence ID" value="KAH8493706.1"/>
    <property type="molecule type" value="Genomic_DNA"/>
</dbReference>
<proteinExistence type="inferred from homology"/>
<keyword evidence="4" id="KW-0539">Nucleus</keyword>
<protein>
    <recommendedName>
        <fullName evidence="8">HSF-type DNA-binding domain-containing protein</fullName>
    </recommendedName>
</protein>
<dbReference type="AlphaFoldDB" id="A0A8T2XKM0"/>
<comment type="similarity">
    <text evidence="5">Belongs to the HSF family.</text>
</comment>
<evidence type="ECO:0000256" key="4">
    <source>
        <dbReference type="ARBA" id="ARBA00023242"/>
    </source>
</evidence>
<reference evidence="9" key="1">
    <citation type="journal article" date="2021" name="J. Hered.">
        <title>Genome Assembly of Salicaceae Populus deltoides (Eastern Cottonwood) I-69 Based on Nanopore Sequencing and Hi-C Technologies.</title>
        <authorList>
            <person name="Bai S."/>
            <person name="Wu H."/>
            <person name="Zhang J."/>
            <person name="Pan Z."/>
            <person name="Zhao W."/>
            <person name="Li Z."/>
            <person name="Tong C."/>
        </authorList>
    </citation>
    <scope>NUCLEOTIDE SEQUENCE</scope>
    <source>
        <tissue evidence="9">Leaf</tissue>
    </source>
</reference>
<evidence type="ECO:0000256" key="6">
    <source>
        <dbReference type="SAM" id="Coils"/>
    </source>
</evidence>
<dbReference type="Gene3D" id="1.10.10.10">
    <property type="entry name" value="Winged helix-like DNA-binding domain superfamily/Winged helix DNA-binding domain"/>
    <property type="match status" value="1"/>
</dbReference>
<feature type="domain" description="HSF-type DNA-binding" evidence="8">
    <location>
        <begin position="28"/>
        <end position="131"/>
    </location>
</feature>
<dbReference type="FunFam" id="1.10.10.10:FF:000660">
    <property type="entry name" value="Heat stress transcription factor A-6b"/>
    <property type="match status" value="1"/>
</dbReference>
<keyword evidence="3" id="KW-0238">DNA-binding</keyword>
<dbReference type="InterPro" id="IPR000232">
    <property type="entry name" value="HSF_DNA-bd"/>
</dbReference>
<evidence type="ECO:0000313" key="10">
    <source>
        <dbReference type="Proteomes" id="UP000807159"/>
    </source>
</evidence>
<keyword evidence="2" id="KW-0346">Stress response</keyword>
<keyword evidence="6" id="KW-0175">Coiled coil</keyword>
<dbReference type="Proteomes" id="UP000807159">
    <property type="component" value="Chromosome 11"/>
</dbReference>
<organism evidence="9 10">
    <name type="scientific">Populus deltoides</name>
    <name type="common">Eastern poplar</name>
    <name type="synonym">Eastern cottonwood</name>
    <dbReference type="NCBI Taxonomy" id="3696"/>
    <lineage>
        <taxon>Eukaryota</taxon>
        <taxon>Viridiplantae</taxon>
        <taxon>Streptophyta</taxon>
        <taxon>Embryophyta</taxon>
        <taxon>Tracheophyta</taxon>
        <taxon>Spermatophyta</taxon>
        <taxon>Magnoliopsida</taxon>
        <taxon>eudicotyledons</taxon>
        <taxon>Gunneridae</taxon>
        <taxon>Pentapetalae</taxon>
        <taxon>rosids</taxon>
        <taxon>fabids</taxon>
        <taxon>Malpighiales</taxon>
        <taxon>Salicaceae</taxon>
        <taxon>Saliceae</taxon>
        <taxon>Populus</taxon>
    </lineage>
</organism>
<dbReference type="PANTHER" id="PTHR10015:SF308">
    <property type="entry name" value="HSF-TYPE DNA-BINDING DOMAIN-CONTAINING PROTEIN"/>
    <property type="match status" value="1"/>
</dbReference>
<evidence type="ECO:0000256" key="5">
    <source>
        <dbReference type="RuleBase" id="RU004020"/>
    </source>
</evidence>
<dbReference type="GO" id="GO:0000978">
    <property type="term" value="F:RNA polymerase II cis-regulatory region sequence-specific DNA binding"/>
    <property type="evidence" value="ECO:0007669"/>
    <property type="project" value="TreeGrafter"/>
</dbReference>
<dbReference type="GO" id="GO:0003700">
    <property type="term" value="F:DNA-binding transcription factor activity"/>
    <property type="evidence" value="ECO:0007669"/>
    <property type="project" value="InterPro"/>
</dbReference>
<evidence type="ECO:0000259" key="8">
    <source>
        <dbReference type="SMART" id="SM00415"/>
    </source>
</evidence>
<dbReference type="InterPro" id="IPR036390">
    <property type="entry name" value="WH_DNA-bd_sf"/>
</dbReference>
<dbReference type="GO" id="GO:0005634">
    <property type="term" value="C:nucleus"/>
    <property type="evidence" value="ECO:0007669"/>
    <property type="project" value="UniProtKB-SubCell"/>
</dbReference>
<dbReference type="SUPFAM" id="SSF46785">
    <property type="entry name" value="Winged helix' DNA-binding domain"/>
    <property type="match status" value="1"/>
</dbReference>
<dbReference type="SMART" id="SM00415">
    <property type="entry name" value="HSF"/>
    <property type="match status" value="1"/>
</dbReference>
<sequence>MAATFSQLDQDTTSKSSSSNTRSPRTKSPAPFLSKTYDLLEEGGAHGSVDDHPHGKRVVSWNAEGNGFVVWSPDEFSELTLPRYFKHSNFSSFIRQLNTYGFKKTSSKKWEFKHEKFQKGRRHMLVEIIRKKCEPSMFPAYLKASSNQENATIDMEETNCLMLMAENKNLRREKLELQIQIAQFKALETKLLDCLTQYNMGNHQNKTRRLC</sequence>
<feature type="region of interest" description="Disordered" evidence="7">
    <location>
        <begin position="1"/>
        <end position="31"/>
    </location>
</feature>
<evidence type="ECO:0000256" key="1">
    <source>
        <dbReference type="ARBA" id="ARBA00004123"/>
    </source>
</evidence>
<keyword evidence="10" id="KW-1185">Reference proteome</keyword>
<feature type="compositionally biased region" description="Low complexity" evidence="7">
    <location>
        <begin position="13"/>
        <end position="29"/>
    </location>
</feature>
<name>A0A8T2XKM0_POPDE</name>
<evidence type="ECO:0000256" key="2">
    <source>
        <dbReference type="ARBA" id="ARBA00023016"/>
    </source>
</evidence>
<dbReference type="GO" id="GO:0006357">
    <property type="term" value="P:regulation of transcription by RNA polymerase II"/>
    <property type="evidence" value="ECO:0007669"/>
    <property type="project" value="TreeGrafter"/>
</dbReference>
<dbReference type="Pfam" id="PF00447">
    <property type="entry name" value="HSF_DNA-bind"/>
    <property type="match status" value="1"/>
</dbReference>
<dbReference type="PANTHER" id="PTHR10015">
    <property type="entry name" value="HEAT SHOCK TRANSCRIPTION FACTOR"/>
    <property type="match status" value="1"/>
</dbReference>
<gene>
    <name evidence="9" type="ORF">H0E87_020458</name>
</gene>
<comment type="subcellular location">
    <subcellularLocation>
        <location evidence="1">Nucleus</location>
    </subcellularLocation>
</comment>
<accession>A0A8T2XKM0</accession>
<evidence type="ECO:0000256" key="7">
    <source>
        <dbReference type="SAM" id="MobiDB-lite"/>
    </source>
</evidence>
<feature type="compositionally biased region" description="Polar residues" evidence="7">
    <location>
        <begin position="1"/>
        <end position="11"/>
    </location>
</feature>
<comment type="caution">
    <text evidence="9">The sequence shown here is derived from an EMBL/GenBank/DDBJ whole genome shotgun (WGS) entry which is preliminary data.</text>
</comment>
<feature type="coiled-coil region" evidence="6">
    <location>
        <begin position="153"/>
        <end position="187"/>
    </location>
</feature>
<dbReference type="InterPro" id="IPR036388">
    <property type="entry name" value="WH-like_DNA-bd_sf"/>
</dbReference>
<evidence type="ECO:0000256" key="3">
    <source>
        <dbReference type="ARBA" id="ARBA00023125"/>
    </source>
</evidence>
<evidence type="ECO:0000313" key="9">
    <source>
        <dbReference type="EMBL" id="KAH8493706.1"/>
    </source>
</evidence>